<evidence type="ECO:0000313" key="11">
    <source>
        <dbReference type="EMBL" id="MBB5892492.1"/>
    </source>
</evidence>
<feature type="domain" description="ABC transmembrane type-1" evidence="10">
    <location>
        <begin position="546"/>
        <end position="789"/>
    </location>
</feature>
<name>A0A7W9NGG8_9PSEU</name>
<dbReference type="SMART" id="SM00382">
    <property type="entry name" value="AAA"/>
    <property type="match status" value="2"/>
</dbReference>
<evidence type="ECO:0000256" key="3">
    <source>
        <dbReference type="ARBA" id="ARBA00022741"/>
    </source>
</evidence>
<feature type="transmembrane region" description="Helical" evidence="8">
    <location>
        <begin position="158"/>
        <end position="176"/>
    </location>
</feature>
<feature type="compositionally biased region" description="Basic and acidic residues" evidence="7">
    <location>
        <begin position="845"/>
        <end position="871"/>
    </location>
</feature>
<dbReference type="GO" id="GO:0042883">
    <property type="term" value="P:cysteine transport"/>
    <property type="evidence" value="ECO:0007669"/>
    <property type="project" value="InterPro"/>
</dbReference>
<feature type="transmembrane region" description="Helical" evidence="8">
    <location>
        <begin position="579"/>
        <end position="598"/>
    </location>
</feature>
<dbReference type="InterPro" id="IPR036640">
    <property type="entry name" value="ABC1_TM_sf"/>
</dbReference>
<evidence type="ECO:0000259" key="9">
    <source>
        <dbReference type="PROSITE" id="PS50893"/>
    </source>
</evidence>
<evidence type="ECO:0000256" key="7">
    <source>
        <dbReference type="SAM" id="MobiDB-lite"/>
    </source>
</evidence>
<evidence type="ECO:0000256" key="4">
    <source>
        <dbReference type="ARBA" id="ARBA00022840"/>
    </source>
</evidence>
<dbReference type="InterPro" id="IPR011527">
    <property type="entry name" value="ABC1_TM_dom"/>
</dbReference>
<dbReference type="EMBL" id="JACHIR010000001">
    <property type="protein sequence ID" value="MBB5892492.1"/>
    <property type="molecule type" value="Genomic_DNA"/>
</dbReference>
<keyword evidence="12" id="KW-1185">Reference proteome</keyword>
<evidence type="ECO:0000259" key="10">
    <source>
        <dbReference type="PROSITE" id="PS50929"/>
    </source>
</evidence>
<keyword evidence="6 8" id="KW-0472">Membrane</keyword>
<accession>A0A7W9NGG8</accession>
<dbReference type="GO" id="GO:0005886">
    <property type="term" value="C:plasma membrane"/>
    <property type="evidence" value="ECO:0007669"/>
    <property type="project" value="UniProtKB-SubCell"/>
</dbReference>
<organism evidence="11 12">
    <name type="scientific">Kutzneria kofuensis</name>
    <dbReference type="NCBI Taxonomy" id="103725"/>
    <lineage>
        <taxon>Bacteria</taxon>
        <taxon>Bacillati</taxon>
        <taxon>Actinomycetota</taxon>
        <taxon>Actinomycetes</taxon>
        <taxon>Pseudonocardiales</taxon>
        <taxon>Pseudonocardiaceae</taxon>
        <taxon>Kutzneria</taxon>
    </lineage>
</organism>
<dbReference type="CDD" id="cd03228">
    <property type="entry name" value="ABCC_MRP_Like"/>
    <property type="match status" value="2"/>
</dbReference>
<comment type="caution">
    <text evidence="11">The sequence shown here is derived from an EMBL/GenBank/DDBJ whole genome shotgun (WGS) entry which is preliminary data.</text>
</comment>
<dbReference type="InterPro" id="IPR027417">
    <property type="entry name" value="P-loop_NTPase"/>
</dbReference>
<evidence type="ECO:0000256" key="2">
    <source>
        <dbReference type="ARBA" id="ARBA00022692"/>
    </source>
</evidence>
<evidence type="ECO:0000256" key="1">
    <source>
        <dbReference type="ARBA" id="ARBA00004651"/>
    </source>
</evidence>
<dbReference type="SUPFAM" id="SSF90123">
    <property type="entry name" value="ABC transporter transmembrane region"/>
    <property type="match status" value="2"/>
</dbReference>
<dbReference type="Pfam" id="PF00005">
    <property type="entry name" value="ABC_tran"/>
    <property type="match status" value="2"/>
</dbReference>
<dbReference type="Gene3D" id="1.20.1560.10">
    <property type="entry name" value="ABC transporter type 1, transmembrane domain"/>
    <property type="match status" value="2"/>
</dbReference>
<evidence type="ECO:0000256" key="6">
    <source>
        <dbReference type="ARBA" id="ARBA00023136"/>
    </source>
</evidence>
<feature type="transmembrane region" description="Helical" evidence="8">
    <location>
        <begin position="132"/>
        <end position="152"/>
    </location>
</feature>
<dbReference type="AlphaFoldDB" id="A0A7W9NGG8"/>
<dbReference type="NCBIfam" id="TIGR02868">
    <property type="entry name" value="CydC"/>
    <property type="match status" value="1"/>
</dbReference>
<dbReference type="GO" id="GO:0034775">
    <property type="term" value="P:glutathione transmembrane transport"/>
    <property type="evidence" value="ECO:0007669"/>
    <property type="project" value="InterPro"/>
</dbReference>
<dbReference type="CDD" id="cd18584">
    <property type="entry name" value="ABC_6TM_AarD_CydD"/>
    <property type="match status" value="1"/>
</dbReference>
<dbReference type="InterPro" id="IPR014216">
    <property type="entry name" value="ABC_transptr_CydD"/>
</dbReference>
<dbReference type="GO" id="GO:0140359">
    <property type="term" value="F:ABC-type transporter activity"/>
    <property type="evidence" value="ECO:0007669"/>
    <property type="project" value="InterPro"/>
</dbReference>
<feature type="transmembrane region" description="Helical" evidence="8">
    <location>
        <begin position="545"/>
        <end position="567"/>
    </location>
</feature>
<dbReference type="GO" id="GO:0005524">
    <property type="term" value="F:ATP binding"/>
    <property type="evidence" value="ECO:0007669"/>
    <property type="project" value="UniProtKB-KW"/>
</dbReference>
<feature type="region of interest" description="Disordered" evidence="7">
    <location>
        <begin position="837"/>
        <end position="871"/>
    </location>
</feature>
<comment type="subcellular location">
    <subcellularLocation>
        <location evidence="1">Cell membrane</location>
        <topology evidence="1">Multi-pass membrane protein</topology>
    </subcellularLocation>
</comment>
<feature type="transmembrane region" description="Helical" evidence="8">
    <location>
        <begin position="58"/>
        <end position="75"/>
    </location>
</feature>
<dbReference type="InterPro" id="IPR014223">
    <property type="entry name" value="ABC_CydC/D"/>
</dbReference>
<feature type="transmembrane region" description="Helical" evidence="8">
    <location>
        <begin position="768"/>
        <end position="789"/>
    </location>
</feature>
<feature type="transmembrane region" description="Helical" evidence="8">
    <location>
        <begin position="659"/>
        <end position="680"/>
    </location>
</feature>
<evidence type="ECO:0000256" key="5">
    <source>
        <dbReference type="ARBA" id="ARBA00022989"/>
    </source>
</evidence>
<evidence type="ECO:0000256" key="8">
    <source>
        <dbReference type="SAM" id="Phobius"/>
    </source>
</evidence>
<sequence>MSRRGPLGDLPALSPTTRRALVVCGLLSVLNAVAVVAQAWALSSVLASVVTGHGDRPFALLAGAVVARSALVWALDTMSARAAAGAKEELRARALDRAMAHGPEWIATRGPAELTVLATKGLDALDAYFTRYLPALVTAAVVPLLVGLAVLYTDVQSAVLIAVTVPLIPLFAILIGRYTEQRTAKSADATARLSGHLLELVRALPVLTAFGRAEAQAEAVRRVGEQHRKATGATLRVAFLSAFALETIATLSVALVAVDIGLRLVGGTLGLATGLLVLVLTPECYLPLRSAGAAFHASEDGLEAVRRVAEIEAVDHHRGEIADGEITVDRLSVERRGQLAPDGASFTVRSGHITRLDSPSGAGKSTTLAVLLGFVRPTRGRVTVGGVDLSTVDLSTWRRQVAWVPQRPAFSAEIVADELALVGGDVAGVAARVGAAHLLERPIVELSTGERQRVAIARALLRVEQGARWLLLDEPTAHLDPATAGLVMTAVADAADKGVGVLLATHRIAAPEDAAVVAGTVANATKAALAPPKARIADLVNRRSMIGVLLGVLAVGSGIALTATAAWLIARASQQPPEAALAVAVVAVRAFGLGKGALRYVERLVTHDAAFRLGGSLRGQLWAALVRIGPARTTALRRTDGVQRLVDDTDTVRDLVPRVLVPPLVGLLIAVGAVALETAVLPAAGAVLAVALLVAGVGGPAVALLVERRATSALAAGRRDVAAKVLTLFDAAPDLIAFGAVRRRRAELAAADAELAATARRQALGAGAANALVTGSIGVATLICAWLAASATGLDPVLVPLLALVPLATTEAVAAIPPAAQQWGALRSAHQRVTELTGTCGEGGSTRRESPSPRNTSTEREVRPAGVDGRKPGAEYGIHLAGVDVRWPGAERPALRGVDLDVPAGSHVAVVGPSGAGKSTLMALLLGFLTPERGVAEVPDIVSWCPQEPQLVSTTVRENLRLGDPEADDDRLREALRDAQLDAWTDRLDVVVGTGGAAVSGGEAQRLAMARALLRADHAGLVLLDEPTAHLDEPTADALRQRLRTRLAGRTVVHVTHRLDEAAEADLLIEVSDGTIRLRQREAV</sequence>
<evidence type="ECO:0000313" key="12">
    <source>
        <dbReference type="Proteomes" id="UP000585638"/>
    </source>
</evidence>
<feature type="domain" description="ABC transmembrane type-1" evidence="10">
    <location>
        <begin position="22"/>
        <end position="300"/>
    </location>
</feature>
<dbReference type="PANTHER" id="PTHR24221">
    <property type="entry name" value="ATP-BINDING CASSETTE SUB-FAMILY B"/>
    <property type="match status" value="1"/>
</dbReference>
<dbReference type="PANTHER" id="PTHR24221:SF590">
    <property type="entry name" value="COMPONENT LINKED WITH THE ASSEMBLY OF CYTOCHROME' TRANSPORT TRANSMEMBRANE ATP-BINDING PROTEIN ABC TRANSPORTER CYDD-RELATED"/>
    <property type="match status" value="1"/>
</dbReference>
<feature type="transmembrane region" description="Helical" evidence="8">
    <location>
        <begin position="237"/>
        <end position="258"/>
    </location>
</feature>
<dbReference type="InterPro" id="IPR017871">
    <property type="entry name" value="ABC_transporter-like_CS"/>
</dbReference>
<keyword evidence="2 8" id="KW-0812">Transmembrane</keyword>
<keyword evidence="4 11" id="KW-0067">ATP-binding</keyword>
<feature type="transmembrane region" description="Helical" evidence="8">
    <location>
        <begin position="264"/>
        <end position="281"/>
    </location>
</feature>
<dbReference type="SUPFAM" id="SSF52540">
    <property type="entry name" value="P-loop containing nucleoside triphosphate hydrolases"/>
    <property type="match status" value="2"/>
</dbReference>
<dbReference type="PROSITE" id="PS00211">
    <property type="entry name" value="ABC_TRANSPORTER_1"/>
    <property type="match status" value="1"/>
</dbReference>
<feature type="domain" description="ABC transporter" evidence="9">
    <location>
        <begin position="878"/>
        <end position="1084"/>
    </location>
</feature>
<dbReference type="Pfam" id="PF00664">
    <property type="entry name" value="ABC_membrane"/>
    <property type="match status" value="1"/>
</dbReference>
<feature type="transmembrane region" description="Helical" evidence="8">
    <location>
        <begin position="20"/>
        <end position="46"/>
    </location>
</feature>
<gene>
    <name evidence="11" type="ORF">BJ998_003688</name>
</gene>
<dbReference type="NCBIfam" id="TIGR02857">
    <property type="entry name" value="CydD"/>
    <property type="match status" value="1"/>
</dbReference>
<dbReference type="InterPro" id="IPR003593">
    <property type="entry name" value="AAA+_ATPase"/>
</dbReference>
<keyword evidence="5 8" id="KW-1133">Transmembrane helix</keyword>
<reference evidence="11 12" key="1">
    <citation type="submission" date="2020-08" db="EMBL/GenBank/DDBJ databases">
        <title>Sequencing the genomes of 1000 actinobacteria strains.</title>
        <authorList>
            <person name="Klenk H.-P."/>
        </authorList>
    </citation>
    <scope>NUCLEOTIDE SEQUENCE [LARGE SCALE GENOMIC DNA]</scope>
    <source>
        <strain evidence="11 12">DSM 43851</strain>
    </source>
</reference>
<proteinExistence type="predicted"/>
<feature type="domain" description="ABC transporter" evidence="9">
    <location>
        <begin position="326"/>
        <end position="548"/>
    </location>
</feature>
<keyword evidence="3" id="KW-0547">Nucleotide-binding</keyword>
<feature type="transmembrane region" description="Helical" evidence="8">
    <location>
        <begin position="686"/>
        <end position="706"/>
    </location>
</feature>
<dbReference type="Proteomes" id="UP000585638">
    <property type="component" value="Unassembled WGS sequence"/>
</dbReference>
<dbReference type="InterPro" id="IPR003439">
    <property type="entry name" value="ABC_transporter-like_ATP-bd"/>
</dbReference>
<dbReference type="GO" id="GO:0016887">
    <property type="term" value="F:ATP hydrolysis activity"/>
    <property type="evidence" value="ECO:0007669"/>
    <property type="project" value="InterPro"/>
</dbReference>
<dbReference type="RefSeq" id="WP_312890188.1">
    <property type="nucleotide sequence ID" value="NZ_BAAAWY010000004.1"/>
</dbReference>
<dbReference type="PROSITE" id="PS50929">
    <property type="entry name" value="ABC_TM1F"/>
    <property type="match status" value="2"/>
</dbReference>
<dbReference type="InterPro" id="IPR039421">
    <property type="entry name" value="Type_1_exporter"/>
</dbReference>
<protein>
    <submittedName>
        <fullName evidence="11">ATP-binding cassette subfamily C protein CydCD</fullName>
    </submittedName>
</protein>
<dbReference type="GO" id="GO:0045454">
    <property type="term" value="P:cell redox homeostasis"/>
    <property type="evidence" value="ECO:0007669"/>
    <property type="project" value="InterPro"/>
</dbReference>
<dbReference type="Gene3D" id="3.40.50.300">
    <property type="entry name" value="P-loop containing nucleotide triphosphate hydrolases"/>
    <property type="match status" value="2"/>
</dbReference>
<dbReference type="PROSITE" id="PS50893">
    <property type="entry name" value="ABC_TRANSPORTER_2"/>
    <property type="match status" value="2"/>
</dbReference>